<name>A0A5J6N4C9_9PROT</name>
<evidence type="ECO:0000313" key="2">
    <source>
        <dbReference type="Proteomes" id="UP000325797"/>
    </source>
</evidence>
<keyword evidence="2" id="KW-1185">Reference proteome</keyword>
<dbReference type="RefSeq" id="WP_151119115.1">
    <property type="nucleotide sequence ID" value="NZ_CP042582.1"/>
</dbReference>
<dbReference type="Proteomes" id="UP000325797">
    <property type="component" value="Chromosome"/>
</dbReference>
<dbReference type="AlphaFoldDB" id="A0A5J6N4C9"/>
<dbReference type="KEGG" id="hadh:FRZ61_37140"/>
<organism evidence="1 2">
    <name type="scientific">Hypericibacter adhaerens</name>
    <dbReference type="NCBI Taxonomy" id="2602016"/>
    <lineage>
        <taxon>Bacteria</taxon>
        <taxon>Pseudomonadati</taxon>
        <taxon>Pseudomonadota</taxon>
        <taxon>Alphaproteobacteria</taxon>
        <taxon>Rhodospirillales</taxon>
        <taxon>Dongiaceae</taxon>
        <taxon>Hypericibacter</taxon>
    </lineage>
</organism>
<accession>A0A5J6N4C9</accession>
<proteinExistence type="predicted"/>
<sequence>MTVTFKPLPPPAGAGGEPGLWAYLRRCYDALRGIQAGKLNCTTTVTLAASATTTLLNDPRIGPASVILFMPMTAHAATAAGGLHVSARAAGSATFTHTNTADVDKTFGVIIIG</sequence>
<protein>
    <submittedName>
        <fullName evidence="1">Uncharacterized protein</fullName>
    </submittedName>
</protein>
<gene>
    <name evidence="1" type="ORF">FRZ61_37140</name>
</gene>
<reference evidence="1 2" key="1">
    <citation type="submission" date="2019-08" db="EMBL/GenBank/DDBJ databases">
        <title>Hyperibacter terrae gen. nov., sp. nov. and Hyperibacter viscosus sp. nov., two new members in the family Rhodospirillaceae isolated from the rhizosphere of Hypericum perforatum.</title>
        <authorList>
            <person name="Noviana Z."/>
        </authorList>
    </citation>
    <scope>NUCLEOTIDE SEQUENCE [LARGE SCALE GENOMIC DNA]</scope>
    <source>
        <strain evidence="1 2">R5959</strain>
    </source>
</reference>
<evidence type="ECO:0000313" key="1">
    <source>
        <dbReference type="EMBL" id="QEX23775.1"/>
    </source>
</evidence>
<dbReference type="EMBL" id="CP042582">
    <property type="protein sequence ID" value="QEX23775.1"/>
    <property type="molecule type" value="Genomic_DNA"/>
</dbReference>